<dbReference type="Gene3D" id="3.40.50.150">
    <property type="entry name" value="Vaccinia Virus protein VP39"/>
    <property type="match status" value="1"/>
</dbReference>
<dbReference type="RefSeq" id="WP_173228045.1">
    <property type="nucleotide sequence ID" value="NZ_CP053941.1"/>
</dbReference>
<dbReference type="AlphaFoldDB" id="A0A7D3Y8U9"/>
<gene>
    <name evidence="1" type="ORF">HPS36_00255</name>
</gene>
<dbReference type="InterPro" id="IPR029063">
    <property type="entry name" value="SAM-dependent_MTases_sf"/>
</dbReference>
<accession>A0A7D3Y8U9</accession>
<evidence type="ECO:0000313" key="2">
    <source>
        <dbReference type="Proteomes" id="UP000505020"/>
    </source>
</evidence>
<dbReference type="SUPFAM" id="SSF53335">
    <property type="entry name" value="S-adenosyl-L-methionine-dependent methyltransferases"/>
    <property type="match status" value="1"/>
</dbReference>
<dbReference type="GO" id="GO:0032259">
    <property type="term" value="P:methylation"/>
    <property type="evidence" value="ECO:0007669"/>
    <property type="project" value="UniProtKB-KW"/>
</dbReference>
<dbReference type="CDD" id="cd02440">
    <property type="entry name" value="AdoMet_MTases"/>
    <property type="match status" value="1"/>
</dbReference>
<organism evidence="1 2">
    <name type="scientific">Halorubrum salinarum</name>
    <dbReference type="NCBI Taxonomy" id="2739057"/>
    <lineage>
        <taxon>Archaea</taxon>
        <taxon>Methanobacteriati</taxon>
        <taxon>Methanobacteriota</taxon>
        <taxon>Stenosarchaea group</taxon>
        <taxon>Halobacteria</taxon>
        <taxon>Halobacteriales</taxon>
        <taxon>Haloferacaceae</taxon>
        <taxon>Halorubrum</taxon>
    </lineage>
</organism>
<sequence>MPRNLRVEALLDAVPAEAKVLDLGCVQHSAEKASNEDWVHGELYDIADEVVGVDYERKEVEKLREQGYNVIHGDVEELDLDDTFDVVVAGELIEHLSNVGNFLDSVRDHLRPEGEFIMTTPNPWAFHRFKQAAFGEVYSNEEHTCWFDERTLTQVLDRHEFEVNEVIQVKASDPGITRLLYDVGLRTIGGTSLLVKARVAQ</sequence>
<protein>
    <submittedName>
        <fullName evidence="1">Class I SAM-dependent methyltransferase</fullName>
    </submittedName>
</protein>
<evidence type="ECO:0000313" key="1">
    <source>
        <dbReference type="EMBL" id="QKG91345.1"/>
    </source>
</evidence>
<proteinExistence type="predicted"/>
<dbReference type="EMBL" id="CP053941">
    <property type="protein sequence ID" value="QKG91345.1"/>
    <property type="molecule type" value="Genomic_DNA"/>
</dbReference>
<reference evidence="1 2" key="1">
    <citation type="submission" date="2020-05" db="EMBL/GenBank/DDBJ databases">
        <title>Halorubrum RHB-C sp.nov., an extremely halophilic archaeon isolated from solar salt farm.</title>
        <authorList>
            <person name="Ho H."/>
            <person name="Danganan R.E."/>
            <person name="Dedeles G.R."/>
            <person name="Kim S.-G."/>
        </authorList>
    </citation>
    <scope>NUCLEOTIDE SEQUENCE [LARGE SCALE GENOMIC DNA]</scope>
    <source>
        <strain evidence="1 2">RHB-C</strain>
    </source>
</reference>
<dbReference type="PANTHER" id="PTHR43861">
    <property type="entry name" value="TRANS-ACONITATE 2-METHYLTRANSFERASE-RELATED"/>
    <property type="match status" value="1"/>
</dbReference>
<dbReference type="GO" id="GO:0008168">
    <property type="term" value="F:methyltransferase activity"/>
    <property type="evidence" value="ECO:0007669"/>
    <property type="project" value="UniProtKB-KW"/>
</dbReference>
<keyword evidence="1" id="KW-0808">Transferase</keyword>
<keyword evidence="1" id="KW-0489">Methyltransferase</keyword>
<dbReference type="GeneID" id="55593387"/>
<dbReference type="Proteomes" id="UP000505020">
    <property type="component" value="Chromosome"/>
</dbReference>
<name>A0A7D3Y8U9_9EURY</name>
<dbReference type="Pfam" id="PF13489">
    <property type="entry name" value="Methyltransf_23"/>
    <property type="match status" value="1"/>
</dbReference>
<keyword evidence="2" id="KW-1185">Reference proteome</keyword>
<dbReference type="KEGG" id="hsai:HPS36_00255"/>